<dbReference type="RefSeq" id="WP_007415401.1">
    <property type="nucleotide sequence ID" value="NZ_ABOX02000015.1"/>
</dbReference>
<feature type="transmembrane region" description="Helical" evidence="1">
    <location>
        <begin position="22"/>
        <end position="42"/>
    </location>
</feature>
<accession>B9XHV7</accession>
<dbReference type="EMBL" id="ABOX02000015">
    <property type="protein sequence ID" value="EEF60685.1"/>
    <property type="molecule type" value="Genomic_DNA"/>
</dbReference>
<dbReference type="AlphaFoldDB" id="B9XHV7"/>
<dbReference type="STRING" id="320771.Cflav_PD6276"/>
<organism evidence="2 3">
    <name type="scientific">Pedosphaera parvula (strain Ellin514)</name>
    <dbReference type="NCBI Taxonomy" id="320771"/>
    <lineage>
        <taxon>Bacteria</taxon>
        <taxon>Pseudomonadati</taxon>
        <taxon>Verrucomicrobiota</taxon>
        <taxon>Pedosphaerae</taxon>
        <taxon>Pedosphaerales</taxon>
        <taxon>Pedosphaeraceae</taxon>
        <taxon>Pedosphaera</taxon>
    </lineage>
</organism>
<keyword evidence="1" id="KW-0812">Transmembrane</keyword>
<sequence>MIAAYVSYLEGEKHAHLALSHISGEGVMMVVMVCAAILLWSFRKGK</sequence>
<keyword evidence="3" id="KW-1185">Reference proteome</keyword>
<keyword evidence="1" id="KW-0472">Membrane</keyword>
<name>B9XHV7_PEDPL</name>
<proteinExistence type="predicted"/>
<protein>
    <submittedName>
        <fullName evidence="2">Uncharacterized protein</fullName>
    </submittedName>
</protein>
<comment type="caution">
    <text evidence="2">The sequence shown here is derived from an EMBL/GenBank/DDBJ whole genome shotgun (WGS) entry which is preliminary data.</text>
</comment>
<keyword evidence="1" id="KW-1133">Transmembrane helix</keyword>
<evidence type="ECO:0000256" key="1">
    <source>
        <dbReference type="SAM" id="Phobius"/>
    </source>
</evidence>
<evidence type="ECO:0000313" key="3">
    <source>
        <dbReference type="Proteomes" id="UP000003688"/>
    </source>
</evidence>
<reference evidence="2 3" key="1">
    <citation type="journal article" date="2011" name="J. Bacteriol.">
        <title>Genome sequence of 'Pedosphaera parvula' Ellin514, an aerobic Verrucomicrobial isolate from pasture soil.</title>
        <authorList>
            <person name="Kant R."/>
            <person name="van Passel M.W."/>
            <person name="Sangwan P."/>
            <person name="Palva A."/>
            <person name="Lucas S."/>
            <person name="Copeland A."/>
            <person name="Lapidus A."/>
            <person name="Glavina Del Rio T."/>
            <person name="Dalin E."/>
            <person name="Tice H."/>
            <person name="Bruce D."/>
            <person name="Goodwin L."/>
            <person name="Pitluck S."/>
            <person name="Chertkov O."/>
            <person name="Larimer F.W."/>
            <person name="Land M.L."/>
            <person name="Hauser L."/>
            <person name="Brettin T.S."/>
            <person name="Detter J.C."/>
            <person name="Han S."/>
            <person name="de Vos W.M."/>
            <person name="Janssen P.H."/>
            <person name="Smidt H."/>
        </authorList>
    </citation>
    <scope>NUCLEOTIDE SEQUENCE [LARGE SCALE GENOMIC DNA]</scope>
    <source>
        <strain evidence="2 3">Ellin514</strain>
    </source>
</reference>
<evidence type="ECO:0000313" key="2">
    <source>
        <dbReference type="EMBL" id="EEF60685.1"/>
    </source>
</evidence>
<dbReference type="Proteomes" id="UP000003688">
    <property type="component" value="Unassembled WGS sequence"/>
</dbReference>
<gene>
    <name evidence="2" type="ORF">Cflav_PD6276</name>
</gene>